<feature type="transmembrane region" description="Helical" evidence="2">
    <location>
        <begin position="131"/>
        <end position="151"/>
    </location>
</feature>
<dbReference type="AlphaFoldDB" id="A0A6N9UIX1"/>
<feature type="compositionally biased region" description="Basic and acidic residues" evidence="1">
    <location>
        <begin position="180"/>
        <end position="191"/>
    </location>
</feature>
<gene>
    <name evidence="4" type="ORF">G3I46_15095</name>
</gene>
<keyword evidence="2" id="KW-0472">Membrane</keyword>
<dbReference type="GO" id="GO:0003677">
    <property type="term" value="F:DNA binding"/>
    <property type="evidence" value="ECO:0007669"/>
    <property type="project" value="InterPro"/>
</dbReference>
<feature type="region of interest" description="Disordered" evidence="1">
    <location>
        <begin position="161"/>
        <end position="200"/>
    </location>
</feature>
<dbReference type="InterPro" id="IPR050400">
    <property type="entry name" value="Bact_Cytoskel_RodZ"/>
</dbReference>
<dbReference type="PANTHER" id="PTHR34475:SF1">
    <property type="entry name" value="CYTOSKELETON PROTEIN RODZ"/>
    <property type="match status" value="1"/>
</dbReference>
<evidence type="ECO:0000256" key="1">
    <source>
        <dbReference type="SAM" id="MobiDB-lite"/>
    </source>
</evidence>
<dbReference type="InterPro" id="IPR010982">
    <property type="entry name" value="Lambda_DNA-bd_dom_sf"/>
</dbReference>
<dbReference type="Pfam" id="PF13464">
    <property type="entry name" value="RodZ_C"/>
    <property type="match status" value="1"/>
</dbReference>
<evidence type="ECO:0000313" key="5">
    <source>
        <dbReference type="Proteomes" id="UP000469545"/>
    </source>
</evidence>
<dbReference type="Proteomes" id="UP000469545">
    <property type="component" value="Unassembled WGS sequence"/>
</dbReference>
<sequence>MSNGNSPEDERPIEDVSHDVPEGVSEEARTSVGRALKQARIAAGLTVDDITTATRVRIAIVHAIEADDFAPCGGDVYARGHIRTLAKAVGLDPADLLARFDAEHGGRPAPTAAAPLFEAERIRPERRGPNWTAAMVAAIVAVIGFVGFTFVKGGDDGGNEASVAEGANASPSESASAGAKPEKPADPKPEPSDSAIAAAPADKVTVKVSATDGRSWISAKDHNGRLLFDGLLKQGDSKTFQDNEKVNLVLGDAGAIELYVNGKKIEDDFRPGAVERLTYTKGDPQVG</sequence>
<dbReference type="InterPro" id="IPR025194">
    <property type="entry name" value="RodZ-like_C"/>
</dbReference>
<feature type="domain" description="Cytoskeleton protein RodZ-like C-terminal" evidence="3">
    <location>
        <begin position="211"/>
        <end position="278"/>
    </location>
</feature>
<feature type="compositionally biased region" description="Basic and acidic residues" evidence="1">
    <location>
        <begin position="8"/>
        <end position="29"/>
    </location>
</feature>
<organism evidence="4 5">
    <name type="scientific">Streptomyces coelicoflavus</name>
    <dbReference type="NCBI Taxonomy" id="285562"/>
    <lineage>
        <taxon>Bacteria</taxon>
        <taxon>Bacillati</taxon>
        <taxon>Actinomycetota</taxon>
        <taxon>Actinomycetes</taxon>
        <taxon>Kitasatosporales</taxon>
        <taxon>Streptomycetaceae</taxon>
        <taxon>Streptomyces</taxon>
    </lineage>
</organism>
<keyword evidence="5" id="KW-1185">Reference proteome</keyword>
<feature type="region of interest" description="Disordered" evidence="1">
    <location>
        <begin position="1"/>
        <end position="29"/>
    </location>
</feature>
<keyword evidence="2" id="KW-1133">Transmembrane helix</keyword>
<dbReference type="PANTHER" id="PTHR34475">
    <property type="match status" value="1"/>
</dbReference>
<evidence type="ECO:0000313" key="4">
    <source>
        <dbReference type="EMBL" id="NEB17831.1"/>
    </source>
</evidence>
<dbReference type="Gene3D" id="1.10.260.40">
    <property type="entry name" value="lambda repressor-like DNA-binding domains"/>
    <property type="match status" value="1"/>
</dbReference>
<accession>A0A6N9UIX1</accession>
<dbReference type="EMBL" id="JAAGMB010000329">
    <property type="protein sequence ID" value="NEB17831.1"/>
    <property type="molecule type" value="Genomic_DNA"/>
</dbReference>
<dbReference type="Pfam" id="PF13413">
    <property type="entry name" value="HTH_25"/>
    <property type="match status" value="1"/>
</dbReference>
<reference evidence="4 5" key="1">
    <citation type="submission" date="2020-01" db="EMBL/GenBank/DDBJ databases">
        <title>Insect and environment-associated Actinomycetes.</title>
        <authorList>
            <person name="Currrie C."/>
            <person name="Chevrette M."/>
            <person name="Carlson C."/>
            <person name="Stubbendieck R."/>
            <person name="Wendt-Pienkowski E."/>
        </authorList>
    </citation>
    <scope>NUCLEOTIDE SEQUENCE [LARGE SCALE GENOMIC DNA]</scope>
    <source>
        <strain evidence="4 5">SID14172</strain>
    </source>
</reference>
<evidence type="ECO:0000259" key="3">
    <source>
        <dbReference type="Pfam" id="PF13464"/>
    </source>
</evidence>
<keyword evidence="2" id="KW-0812">Transmembrane</keyword>
<name>A0A6N9UIX1_9ACTN</name>
<proteinExistence type="predicted"/>
<protein>
    <submittedName>
        <fullName evidence="4">DUF4115 domain-containing protein</fullName>
    </submittedName>
</protein>
<dbReference type="RefSeq" id="WP_007387866.1">
    <property type="nucleotide sequence ID" value="NZ_JAAGMB010000329.1"/>
</dbReference>
<comment type="caution">
    <text evidence="4">The sequence shown here is derived from an EMBL/GenBank/DDBJ whole genome shotgun (WGS) entry which is preliminary data.</text>
</comment>
<evidence type="ECO:0000256" key="2">
    <source>
        <dbReference type="SAM" id="Phobius"/>
    </source>
</evidence>